<protein>
    <submittedName>
        <fullName evidence="3">Uncharacterized protein DUF4037</fullName>
    </submittedName>
</protein>
<comment type="caution">
    <text evidence="3">The sequence shown here is derived from an EMBL/GenBank/DDBJ whole genome shotgun (WGS) entry which is preliminary data.</text>
</comment>
<dbReference type="OrthoDB" id="5176171at2"/>
<evidence type="ECO:0000313" key="3">
    <source>
        <dbReference type="EMBL" id="RKE56099.1"/>
    </source>
</evidence>
<dbReference type="InterPro" id="IPR043519">
    <property type="entry name" value="NT_sf"/>
</dbReference>
<feature type="domain" description="Polymerase nucleotidyl transferase" evidence="1">
    <location>
        <begin position="19"/>
        <end position="89"/>
    </location>
</feature>
<dbReference type="RefSeq" id="WP_120257811.1">
    <property type="nucleotide sequence ID" value="NZ_RAPY01000001.1"/>
</dbReference>
<dbReference type="CDD" id="cd05403">
    <property type="entry name" value="NT_KNTase_like"/>
    <property type="match status" value="1"/>
</dbReference>
<sequence>MKDILKDIISLTDRKRHFIERFVEDLSAIEHIEAIALGGSHATGRANENSDIDIAIYYNGKQPFSIQDIREFAKKYTMDDTPVVVGFYEWGPWVNGGAWMHTEVGKVDILYRNINQIENTIDEAQVGKWENHYEQQPPYGFTSMIYLAECIACIPLYDAKGIINRLKRLSTKYPQALKESVINTALWSAEFTLAHLDGFTSNKDMYNLSGSFARILKSLVETLFALNETYPISDKYAIQLLSKAKITPQNLENKVNVILTLDIKSLEKNTAELKNLFNEVVLLTKGLYHPKFDFKK</sequence>
<dbReference type="Pfam" id="PF01909">
    <property type="entry name" value="NTP_transf_2"/>
    <property type="match status" value="1"/>
</dbReference>
<evidence type="ECO:0000259" key="2">
    <source>
        <dbReference type="Pfam" id="PF13228"/>
    </source>
</evidence>
<evidence type="ECO:0000259" key="1">
    <source>
        <dbReference type="Pfam" id="PF01909"/>
    </source>
</evidence>
<dbReference type="AlphaFoldDB" id="A0A420BHC8"/>
<organism evidence="3 4">
    <name type="scientific">Sphingobacterium detergens</name>
    <dbReference type="NCBI Taxonomy" id="1145106"/>
    <lineage>
        <taxon>Bacteria</taxon>
        <taxon>Pseudomonadati</taxon>
        <taxon>Bacteroidota</taxon>
        <taxon>Sphingobacteriia</taxon>
        <taxon>Sphingobacteriales</taxon>
        <taxon>Sphingobacteriaceae</taxon>
        <taxon>Sphingobacterium</taxon>
    </lineage>
</organism>
<reference evidence="3 4" key="1">
    <citation type="submission" date="2018-09" db="EMBL/GenBank/DDBJ databases">
        <title>Genomic Encyclopedia of Type Strains, Phase III (KMG-III): the genomes of soil and plant-associated and newly described type strains.</title>
        <authorList>
            <person name="Whitman W."/>
        </authorList>
    </citation>
    <scope>NUCLEOTIDE SEQUENCE [LARGE SCALE GENOMIC DNA]</scope>
    <source>
        <strain evidence="3 4">CECT 7938</strain>
    </source>
</reference>
<dbReference type="Proteomes" id="UP000286246">
    <property type="component" value="Unassembled WGS sequence"/>
</dbReference>
<keyword evidence="4" id="KW-1185">Reference proteome</keyword>
<dbReference type="InterPro" id="IPR002934">
    <property type="entry name" value="Polymerase_NTP_transf_dom"/>
</dbReference>
<dbReference type="GO" id="GO:0016779">
    <property type="term" value="F:nucleotidyltransferase activity"/>
    <property type="evidence" value="ECO:0007669"/>
    <property type="project" value="InterPro"/>
</dbReference>
<dbReference type="EMBL" id="RAPY01000001">
    <property type="protein sequence ID" value="RKE56099.1"/>
    <property type="molecule type" value="Genomic_DNA"/>
</dbReference>
<dbReference type="InterPro" id="IPR025117">
    <property type="entry name" value="DUF4037"/>
</dbReference>
<evidence type="ECO:0000313" key="4">
    <source>
        <dbReference type="Proteomes" id="UP000286246"/>
    </source>
</evidence>
<dbReference type="Gene3D" id="3.30.460.10">
    <property type="entry name" value="Beta Polymerase, domain 2"/>
    <property type="match status" value="1"/>
</dbReference>
<gene>
    <name evidence="3" type="ORF">DFQ12_0951</name>
</gene>
<accession>A0A420BHC8</accession>
<dbReference type="SUPFAM" id="SSF81301">
    <property type="entry name" value="Nucleotidyltransferase"/>
    <property type="match status" value="1"/>
</dbReference>
<feature type="domain" description="DUF4037" evidence="2">
    <location>
        <begin position="147"/>
        <end position="235"/>
    </location>
</feature>
<name>A0A420BHC8_SPHD1</name>
<proteinExistence type="predicted"/>
<dbReference type="Pfam" id="PF13228">
    <property type="entry name" value="DUF4037"/>
    <property type="match status" value="1"/>
</dbReference>